<dbReference type="Pfam" id="PF22817">
    <property type="entry name" value="ApeP-like"/>
    <property type="match status" value="1"/>
</dbReference>
<dbReference type="InterPro" id="IPR016776">
    <property type="entry name" value="ApeP-like_dehydratase"/>
</dbReference>
<dbReference type="EMBL" id="CP034015">
    <property type="protein sequence ID" value="AZG74974.1"/>
    <property type="molecule type" value="Genomic_DNA"/>
</dbReference>
<dbReference type="Proteomes" id="UP000278035">
    <property type="component" value="Chromosome"/>
</dbReference>
<dbReference type="Gene3D" id="3.10.129.10">
    <property type="entry name" value="Hotdog Thioesterase"/>
    <property type="match status" value="1"/>
</dbReference>
<dbReference type="RefSeq" id="WP_124732441.1">
    <property type="nucleotide sequence ID" value="NZ_CBCSKC010000002.1"/>
</dbReference>
<sequence>MSTLTADAAMLAQDVSHFIPHRAPMILIDKLLGHTPDSLTTETYISSNSAYFDCQLNGVPNYVAIEYMAQSIAALAGIEALLHHEDIRVGFLLGSRKLHMHIDTFILGQSYRTQVTRLYQEESGLAVFDCHIYHQHTLVAQANVNVFQPKDTQAYIDESQTTAKHDQ</sequence>
<dbReference type="KEGG" id="slj:EGC82_20780"/>
<evidence type="ECO:0000313" key="2">
    <source>
        <dbReference type="Proteomes" id="UP000278035"/>
    </source>
</evidence>
<organism evidence="1 2">
    <name type="scientific">Shewanella livingstonensis</name>
    <dbReference type="NCBI Taxonomy" id="150120"/>
    <lineage>
        <taxon>Bacteria</taxon>
        <taxon>Pseudomonadati</taxon>
        <taxon>Pseudomonadota</taxon>
        <taxon>Gammaproteobacteria</taxon>
        <taxon>Alteromonadales</taxon>
        <taxon>Shewanellaceae</taxon>
        <taxon>Shewanella</taxon>
    </lineage>
</organism>
<dbReference type="InterPro" id="IPR029069">
    <property type="entry name" value="HotDog_dom_sf"/>
</dbReference>
<reference evidence="2" key="1">
    <citation type="submission" date="2018-11" db="EMBL/GenBank/DDBJ databases">
        <title>Shewanella sp. M2.</title>
        <authorList>
            <person name="Hwang Y.J."/>
            <person name="Hwang C.Y."/>
        </authorList>
    </citation>
    <scope>NUCLEOTIDE SEQUENCE [LARGE SCALE GENOMIC DNA]</scope>
    <source>
        <strain evidence="2">LMG 19866</strain>
    </source>
</reference>
<name>A0A3G8LZW4_9GAMM</name>
<dbReference type="SUPFAM" id="SSF54637">
    <property type="entry name" value="Thioesterase/thiol ester dehydrase-isomerase"/>
    <property type="match status" value="1"/>
</dbReference>
<dbReference type="OrthoDB" id="9800188at2"/>
<keyword evidence="2" id="KW-1185">Reference proteome</keyword>
<proteinExistence type="predicted"/>
<protein>
    <submittedName>
        <fullName evidence="1">Thioester dehydrase</fullName>
    </submittedName>
</protein>
<evidence type="ECO:0000313" key="1">
    <source>
        <dbReference type="EMBL" id="AZG74974.1"/>
    </source>
</evidence>
<accession>A0A3G8LZW4</accession>
<dbReference type="AlphaFoldDB" id="A0A3G8LZW4"/>
<gene>
    <name evidence="1" type="ORF">EGC82_20780</name>
</gene>
<dbReference type="PIRSF" id="PIRSF020565">
    <property type="entry name" value="3Ho_Ac_ACP_DH_prd"/>
    <property type="match status" value="1"/>
</dbReference>